<dbReference type="SUPFAM" id="SSF51182">
    <property type="entry name" value="RmlC-like cupins"/>
    <property type="match status" value="1"/>
</dbReference>
<dbReference type="InterPro" id="IPR051610">
    <property type="entry name" value="GPI/OXD"/>
</dbReference>
<dbReference type="PANTHER" id="PTHR35848">
    <property type="entry name" value="OXALATE-BINDING PROTEIN"/>
    <property type="match status" value="1"/>
</dbReference>
<dbReference type="OrthoDB" id="10263073at2759"/>
<keyword evidence="1" id="KW-0479">Metal-binding</keyword>
<dbReference type="AlphaFoldDB" id="D8QCZ6"/>
<evidence type="ECO:0000259" key="2">
    <source>
        <dbReference type="Pfam" id="PF07883"/>
    </source>
</evidence>
<dbReference type="GO" id="GO:0046872">
    <property type="term" value="F:metal ion binding"/>
    <property type="evidence" value="ECO:0007669"/>
    <property type="project" value="UniProtKB-KW"/>
</dbReference>
<accession>D8QCZ6</accession>
<dbReference type="Proteomes" id="UP000007431">
    <property type="component" value="Unassembled WGS sequence"/>
</dbReference>
<proteinExistence type="predicted"/>
<evidence type="ECO:0000313" key="3">
    <source>
        <dbReference type="EMBL" id="EFI94615.1"/>
    </source>
</evidence>
<reference evidence="3 4" key="1">
    <citation type="journal article" date="2010" name="Nat. Biotechnol.">
        <title>Genome sequence of the model mushroom Schizophyllum commune.</title>
        <authorList>
            <person name="Ohm R.A."/>
            <person name="de Jong J.F."/>
            <person name="Lugones L.G."/>
            <person name="Aerts A."/>
            <person name="Kothe E."/>
            <person name="Stajich J.E."/>
            <person name="de Vries R.P."/>
            <person name="Record E."/>
            <person name="Levasseur A."/>
            <person name="Baker S.E."/>
            <person name="Bartholomew K.A."/>
            <person name="Coutinho P.M."/>
            <person name="Erdmann S."/>
            <person name="Fowler T.J."/>
            <person name="Gathman A.C."/>
            <person name="Lombard V."/>
            <person name="Henrissat B."/>
            <person name="Knabe N."/>
            <person name="Kuees U."/>
            <person name="Lilly W.W."/>
            <person name="Lindquist E."/>
            <person name="Lucas S."/>
            <person name="Magnuson J.K."/>
            <person name="Piumi F."/>
            <person name="Raudaskoski M."/>
            <person name="Salamov A."/>
            <person name="Schmutz J."/>
            <person name="Schwarze F.W.M.R."/>
            <person name="vanKuyk P.A."/>
            <person name="Horton J.S."/>
            <person name="Grigoriev I.V."/>
            <person name="Woesten H.A.B."/>
        </authorList>
    </citation>
    <scope>NUCLEOTIDE SEQUENCE [LARGE SCALE GENOMIC DNA]</scope>
    <source>
        <strain evidence="4">H4-8 / FGSC 9210</strain>
    </source>
</reference>
<gene>
    <name evidence="3" type="ORF">SCHCODRAFT_236801</name>
</gene>
<dbReference type="OMA" id="APCAQRI"/>
<keyword evidence="4" id="KW-1185">Reference proteome</keyword>
<dbReference type="InterPro" id="IPR011051">
    <property type="entry name" value="RmlC_Cupin_sf"/>
</dbReference>
<evidence type="ECO:0000313" key="4">
    <source>
        <dbReference type="Proteomes" id="UP000007431"/>
    </source>
</evidence>
<sequence length="162" mass="17776">MYDPVLKASSIPSLTRRIPHPVDPAKERTSAALASTVGLQSVGVHLCTLAPHTQSSTIHWHEIDEEWFYILSGNAKLVLYDSDSKTETEREVGPGDFVGCKAGTEGKATAHAFRTTDEEMKYLCGGTNCEKRDNKFFWINRTNGDMTWGDSEALSSKPPASA</sequence>
<dbReference type="RefSeq" id="XP_003029518.1">
    <property type="nucleotide sequence ID" value="XM_003029472.1"/>
</dbReference>
<dbReference type="InParanoid" id="D8QCZ6"/>
<dbReference type="Pfam" id="PF07883">
    <property type="entry name" value="Cupin_2"/>
    <property type="match status" value="1"/>
</dbReference>
<name>D8QCZ6_SCHCM</name>
<dbReference type="eggNOG" id="ENOG502SCUH">
    <property type="taxonomic scope" value="Eukaryota"/>
</dbReference>
<dbReference type="HOGENOM" id="CLU_110331_1_0_1"/>
<dbReference type="GeneID" id="9591341"/>
<dbReference type="KEGG" id="scm:SCHCO_02510818"/>
<dbReference type="InterPro" id="IPR013096">
    <property type="entry name" value="Cupin_2"/>
</dbReference>
<feature type="domain" description="Cupin type-2" evidence="2">
    <location>
        <begin position="46"/>
        <end position="124"/>
    </location>
</feature>
<evidence type="ECO:0000256" key="1">
    <source>
        <dbReference type="ARBA" id="ARBA00022723"/>
    </source>
</evidence>
<dbReference type="EMBL" id="GL377309">
    <property type="protein sequence ID" value="EFI94615.1"/>
    <property type="molecule type" value="Genomic_DNA"/>
</dbReference>
<organism evidence="4">
    <name type="scientific">Schizophyllum commune (strain H4-8 / FGSC 9210)</name>
    <name type="common">Split gill fungus</name>
    <dbReference type="NCBI Taxonomy" id="578458"/>
    <lineage>
        <taxon>Eukaryota</taxon>
        <taxon>Fungi</taxon>
        <taxon>Dikarya</taxon>
        <taxon>Basidiomycota</taxon>
        <taxon>Agaricomycotina</taxon>
        <taxon>Agaricomycetes</taxon>
        <taxon>Agaricomycetidae</taxon>
        <taxon>Agaricales</taxon>
        <taxon>Schizophyllaceae</taxon>
        <taxon>Schizophyllum</taxon>
    </lineage>
</organism>
<dbReference type="InterPro" id="IPR014710">
    <property type="entry name" value="RmlC-like_jellyroll"/>
</dbReference>
<dbReference type="Gene3D" id="2.60.120.10">
    <property type="entry name" value="Jelly Rolls"/>
    <property type="match status" value="1"/>
</dbReference>
<dbReference type="VEuPathDB" id="FungiDB:SCHCODRAFT_02510818"/>
<protein>
    <recommendedName>
        <fullName evidence="2">Cupin type-2 domain-containing protein</fullName>
    </recommendedName>
</protein>